<dbReference type="Proteomes" id="UP000199600">
    <property type="component" value="Unassembled WGS sequence"/>
</dbReference>
<evidence type="ECO:0000313" key="3">
    <source>
        <dbReference type="Proteomes" id="UP000199600"/>
    </source>
</evidence>
<sequence length="65" mass="7440">MGEYVLKILRARKRGGRKSKLARGAIITYISVLRIHILSNAVRMFLASYFAMALRFAKECNKSCF</sequence>
<evidence type="ECO:0000256" key="1">
    <source>
        <dbReference type="SAM" id="Phobius"/>
    </source>
</evidence>
<gene>
    <name evidence="2" type="ORF">PROAA_1350021</name>
</gene>
<dbReference type="EMBL" id="FLQY01000041">
    <property type="protein sequence ID" value="SBT04785.1"/>
    <property type="molecule type" value="Genomic_DNA"/>
</dbReference>
<keyword evidence="3" id="KW-1185">Reference proteome</keyword>
<organism evidence="2 3">
    <name type="scientific">Candidatus Propionivibrio aalborgensis</name>
    <dbReference type="NCBI Taxonomy" id="1860101"/>
    <lineage>
        <taxon>Bacteria</taxon>
        <taxon>Pseudomonadati</taxon>
        <taxon>Pseudomonadota</taxon>
        <taxon>Betaproteobacteria</taxon>
        <taxon>Rhodocyclales</taxon>
        <taxon>Rhodocyclaceae</taxon>
        <taxon>Propionivibrio</taxon>
    </lineage>
</organism>
<accession>A0A1A8XI05</accession>
<reference evidence="2 3" key="1">
    <citation type="submission" date="2016-06" db="EMBL/GenBank/DDBJ databases">
        <authorList>
            <person name="Kjaerup R.B."/>
            <person name="Dalgaard T.S."/>
            <person name="Juul-Madsen H.R."/>
        </authorList>
    </citation>
    <scope>NUCLEOTIDE SEQUENCE [LARGE SCALE GENOMIC DNA]</scope>
    <source>
        <strain evidence="2">2</strain>
    </source>
</reference>
<protein>
    <submittedName>
        <fullName evidence="2">Uncharacterized protein</fullName>
    </submittedName>
</protein>
<proteinExistence type="predicted"/>
<name>A0A1A8XI05_9RHOO</name>
<keyword evidence="1" id="KW-0472">Membrane</keyword>
<keyword evidence="1" id="KW-0812">Transmembrane</keyword>
<keyword evidence="1" id="KW-1133">Transmembrane helix</keyword>
<feature type="transmembrane region" description="Helical" evidence="1">
    <location>
        <begin position="21"/>
        <end position="42"/>
    </location>
</feature>
<evidence type="ECO:0000313" key="2">
    <source>
        <dbReference type="EMBL" id="SBT04785.1"/>
    </source>
</evidence>
<dbReference type="AlphaFoldDB" id="A0A1A8XI05"/>